<dbReference type="Proteomes" id="UP000503482">
    <property type="component" value="Chromosome"/>
</dbReference>
<protein>
    <submittedName>
        <fullName evidence="2">Uncharacterized protein</fullName>
    </submittedName>
</protein>
<evidence type="ECO:0000256" key="1">
    <source>
        <dbReference type="SAM" id="Coils"/>
    </source>
</evidence>
<keyword evidence="1" id="KW-0175">Coiled coil</keyword>
<organism evidence="2 3">
    <name type="scientific">Arcobacter venerupis</name>
    <dbReference type="NCBI Taxonomy" id="1054033"/>
    <lineage>
        <taxon>Bacteria</taxon>
        <taxon>Pseudomonadati</taxon>
        <taxon>Campylobacterota</taxon>
        <taxon>Epsilonproteobacteria</taxon>
        <taxon>Campylobacterales</taxon>
        <taxon>Arcobacteraceae</taxon>
        <taxon>Arcobacter</taxon>
    </lineage>
</organism>
<dbReference type="KEGG" id="avp:AVENP_2383"/>
<evidence type="ECO:0000313" key="2">
    <source>
        <dbReference type="EMBL" id="QKF67909.1"/>
    </source>
</evidence>
<dbReference type="EMBL" id="CP053840">
    <property type="protein sequence ID" value="QKF67909.1"/>
    <property type="molecule type" value="Genomic_DNA"/>
</dbReference>
<accession>A0AAE7BCK1</accession>
<gene>
    <name evidence="2" type="ORF">AVENP_2383</name>
</gene>
<evidence type="ECO:0000313" key="3">
    <source>
        <dbReference type="Proteomes" id="UP000503482"/>
    </source>
</evidence>
<dbReference type="AlphaFoldDB" id="A0AAE7BCK1"/>
<dbReference type="RefSeq" id="WP_128359124.1">
    <property type="nucleotide sequence ID" value="NZ_CP053840.1"/>
</dbReference>
<sequence>MKKIFLLLTLIIILILGSIYGLLFTKFGNNIVSSYIERKVNLDQKDVKLKVNDFTLTLNYLNFDAWINDNSKINISGDLSILKKSVDLKYDIKINELSTLKNLTKLEFKGPFSTNGIFIGNEKEAIIQGISDIAQSQTKYYFNLEQFEARNINVQIKNAKIEDLLVLLNKPKYAKGDLNILADIKDANISNLDGMIVLKIINAKINNEVINKEFNQTFTSPISFHSDINALLYPNKAEIKTDLISSIADIFVNKTSIDLLSNKIESDYKIDVKNLSKLEGLFSKKLNGEFSTNGNIKSADDIVEIDGTSNIFESTTKFDTKLKDFKPSSFEFSIENAKLEKLLQMLNEPIYALGDLNIQGDIKNANLDKLDGTISSKITNASIVNEVANTVFKENLQEKVNFDLNVNTNLVPNQAVSKATLQTTLGNLTTQKSVYDFGDKSFDSDYLLNLPSLEKMKNFLKINLRGKMDINGNISNKNDIFLLNGKSNTLGGNLDFNLNNNKLNANLKNVDIQELLNMLAYPKIFDSKGTFVLDYDLLVKKGELKGNLLNGHFLPNDFSMILDKLAKFDLTKEVYETFDINSQINDKVLTSDLLMKSVNTQIDIKDSILDLEQKQIDAKINATIKDKTFVVGVNGETSHPKISFNTKDLIKEEINKQLEKKKDKIEEKLNKVLGGNSEDDKAKKLIENLKFLIK</sequence>
<reference evidence="2 3" key="1">
    <citation type="submission" date="2020-05" db="EMBL/GenBank/DDBJ databases">
        <title>Complete genome sequencing of Campylobacter and Arcobacter type strains.</title>
        <authorList>
            <person name="Miller W.G."/>
            <person name="Yee E."/>
        </authorList>
    </citation>
    <scope>NUCLEOTIDE SEQUENCE [LARGE SCALE GENOMIC DNA]</scope>
    <source>
        <strain evidence="2 3">LMG 26156</strain>
    </source>
</reference>
<feature type="coiled-coil region" evidence="1">
    <location>
        <begin position="647"/>
        <end position="675"/>
    </location>
</feature>
<name>A0AAE7BCK1_9BACT</name>
<keyword evidence="3" id="KW-1185">Reference proteome</keyword>
<proteinExistence type="predicted"/>